<reference evidence="4 5" key="1">
    <citation type="submission" date="2020-07" db="EMBL/GenBank/DDBJ databases">
        <title>Complete genome sequence for Sandaracinobacter sp. M6.</title>
        <authorList>
            <person name="Tang Y."/>
            <person name="Liu Q."/>
            <person name="Guo Z."/>
            <person name="Lei P."/>
            <person name="Huang B."/>
        </authorList>
    </citation>
    <scope>NUCLEOTIDE SEQUENCE [LARGE SCALE GENOMIC DNA]</scope>
    <source>
        <strain evidence="4 5">M6</strain>
    </source>
</reference>
<dbReference type="GO" id="GO:0004364">
    <property type="term" value="F:glutathione transferase activity"/>
    <property type="evidence" value="ECO:0007669"/>
    <property type="project" value="TreeGrafter"/>
</dbReference>
<dbReference type="AlphaFoldDB" id="A0A7G5ILI6"/>
<dbReference type="SFLD" id="SFLDG00358">
    <property type="entry name" value="Main_(cytGST)"/>
    <property type="match status" value="1"/>
</dbReference>
<dbReference type="GO" id="GO:0006749">
    <property type="term" value="P:glutathione metabolic process"/>
    <property type="evidence" value="ECO:0007669"/>
    <property type="project" value="TreeGrafter"/>
</dbReference>
<dbReference type="FunFam" id="1.20.1050.10:FF:000010">
    <property type="entry name" value="Maleylacetoacetate isomerase isoform 1"/>
    <property type="match status" value="1"/>
</dbReference>
<dbReference type="InterPro" id="IPR004045">
    <property type="entry name" value="Glutathione_S-Trfase_N"/>
</dbReference>
<dbReference type="Proteomes" id="UP000515292">
    <property type="component" value="Chromosome"/>
</dbReference>
<dbReference type="NCBIfam" id="TIGR01262">
    <property type="entry name" value="maiA"/>
    <property type="match status" value="1"/>
</dbReference>
<dbReference type="GO" id="GO:0006559">
    <property type="term" value="P:L-phenylalanine catabolic process"/>
    <property type="evidence" value="ECO:0007669"/>
    <property type="project" value="TreeGrafter"/>
</dbReference>
<dbReference type="InterPro" id="IPR010987">
    <property type="entry name" value="Glutathione-S-Trfase_C-like"/>
</dbReference>
<dbReference type="SUPFAM" id="SSF47616">
    <property type="entry name" value="GST C-terminal domain-like"/>
    <property type="match status" value="1"/>
</dbReference>
<dbReference type="PROSITE" id="PS50404">
    <property type="entry name" value="GST_NTER"/>
    <property type="match status" value="1"/>
</dbReference>
<dbReference type="EC" id="5.2.1.2" evidence="4"/>
<dbReference type="PANTHER" id="PTHR42673">
    <property type="entry name" value="MALEYLACETOACETATE ISOMERASE"/>
    <property type="match status" value="1"/>
</dbReference>
<dbReference type="GO" id="GO:0005737">
    <property type="term" value="C:cytoplasm"/>
    <property type="evidence" value="ECO:0007669"/>
    <property type="project" value="InterPro"/>
</dbReference>
<dbReference type="Gene3D" id="3.40.30.10">
    <property type="entry name" value="Glutaredoxin"/>
    <property type="match status" value="1"/>
</dbReference>
<dbReference type="KEGG" id="sand:H3309_07180"/>
<feature type="domain" description="GST N-terminal" evidence="2">
    <location>
        <begin position="1"/>
        <end position="81"/>
    </location>
</feature>
<dbReference type="SFLD" id="SFLDS00019">
    <property type="entry name" value="Glutathione_Transferase_(cytos"/>
    <property type="match status" value="1"/>
</dbReference>
<dbReference type="RefSeq" id="WP_182298063.1">
    <property type="nucleotide sequence ID" value="NZ_CP059851.1"/>
</dbReference>
<feature type="domain" description="GST C-terminal" evidence="3">
    <location>
        <begin position="86"/>
        <end position="207"/>
    </location>
</feature>
<dbReference type="InterPro" id="IPR005955">
    <property type="entry name" value="GST_Zeta"/>
</dbReference>
<keyword evidence="4" id="KW-0413">Isomerase</keyword>
<dbReference type="InterPro" id="IPR034330">
    <property type="entry name" value="GST_Zeta_C"/>
</dbReference>
<evidence type="ECO:0000256" key="1">
    <source>
        <dbReference type="ARBA" id="ARBA00010007"/>
    </source>
</evidence>
<dbReference type="Pfam" id="PF13410">
    <property type="entry name" value="GST_C_2"/>
    <property type="match status" value="1"/>
</dbReference>
<proteinExistence type="inferred from homology"/>
<dbReference type="PROSITE" id="PS50405">
    <property type="entry name" value="GST_CTER"/>
    <property type="match status" value="1"/>
</dbReference>
<evidence type="ECO:0000259" key="2">
    <source>
        <dbReference type="PROSITE" id="PS50404"/>
    </source>
</evidence>
<dbReference type="PANTHER" id="PTHR42673:SF4">
    <property type="entry name" value="MALEYLACETOACETATE ISOMERASE"/>
    <property type="match status" value="1"/>
</dbReference>
<accession>A0A7G5ILI6</accession>
<dbReference type="InterPro" id="IPR036282">
    <property type="entry name" value="Glutathione-S-Trfase_C_sf"/>
</dbReference>
<dbReference type="InterPro" id="IPR036249">
    <property type="entry name" value="Thioredoxin-like_sf"/>
</dbReference>
<keyword evidence="5" id="KW-1185">Reference proteome</keyword>
<dbReference type="CDD" id="cd03042">
    <property type="entry name" value="GST_N_Zeta"/>
    <property type="match status" value="1"/>
</dbReference>
<dbReference type="GO" id="GO:0016034">
    <property type="term" value="F:maleylacetoacetate isomerase activity"/>
    <property type="evidence" value="ECO:0007669"/>
    <property type="project" value="UniProtKB-EC"/>
</dbReference>
<dbReference type="Pfam" id="PF13417">
    <property type="entry name" value="GST_N_3"/>
    <property type="match status" value="1"/>
</dbReference>
<organism evidence="4 5">
    <name type="scientific">Sandaracinobacteroides saxicola</name>
    <dbReference type="NCBI Taxonomy" id="2759707"/>
    <lineage>
        <taxon>Bacteria</taxon>
        <taxon>Pseudomonadati</taxon>
        <taxon>Pseudomonadota</taxon>
        <taxon>Alphaproteobacteria</taxon>
        <taxon>Sphingomonadales</taxon>
        <taxon>Sphingosinicellaceae</taxon>
        <taxon>Sandaracinobacteroides</taxon>
    </lineage>
</organism>
<evidence type="ECO:0000313" key="5">
    <source>
        <dbReference type="Proteomes" id="UP000515292"/>
    </source>
</evidence>
<dbReference type="Gene3D" id="1.20.1050.10">
    <property type="match status" value="1"/>
</dbReference>
<protein>
    <submittedName>
        <fullName evidence="4">Maleylacetoacetate isomerase</fullName>
        <ecNumber evidence="4">5.2.1.2</ecNumber>
    </submittedName>
</protein>
<dbReference type="EMBL" id="CP059851">
    <property type="protein sequence ID" value="QMW24228.1"/>
    <property type="molecule type" value="Genomic_DNA"/>
</dbReference>
<evidence type="ECO:0000259" key="3">
    <source>
        <dbReference type="PROSITE" id="PS50405"/>
    </source>
</evidence>
<name>A0A7G5ILI6_9SPHN</name>
<sequence>MRLFGYWRSTATWRVRIALGLKRVAVEQVALDLRLGEQRARDYLARNPQGLVPALELEDGTLLTQSLAIIDYLEERFPEPALLPGDAVARARVRAFAQVIACDVHPIQNLKILNRVRDLGGDPQAWARTVIADGLSACETLLQGQNGPFAFGDAPSLADVLLVPQLANARRFGVPLDWPRINAVEAACNALPAFQAARPEMQADADA</sequence>
<dbReference type="InterPro" id="IPR034333">
    <property type="entry name" value="GST_Zeta_N"/>
</dbReference>
<gene>
    <name evidence="4" type="primary">maiA</name>
    <name evidence="4" type="ORF">H3309_07180</name>
</gene>
<dbReference type="SUPFAM" id="SSF52833">
    <property type="entry name" value="Thioredoxin-like"/>
    <property type="match status" value="1"/>
</dbReference>
<dbReference type="CDD" id="cd03191">
    <property type="entry name" value="GST_C_Zeta"/>
    <property type="match status" value="1"/>
</dbReference>
<dbReference type="InterPro" id="IPR040079">
    <property type="entry name" value="Glutathione_S-Trfase"/>
</dbReference>
<evidence type="ECO:0000313" key="4">
    <source>
        <dbReference type="EMBL" id="QMW24228.1"/>
    </source>
</evidence>
<comment type="similarity">
    <text evidence="1">Belongs to the GST superfamily. Zeta family.</text>
</comment>